<sequence>MPKFARQVVGLSVLGLIGVAALYAPLSAKSVQATPITVMALAHNSQADFSHAAHLPYANPNAPKGGVLTQAAIGTFDSMQKWIDVGTSAAGTDYLYDTLMTSSLFEAFVMYPQLADKITYDPDDASWIIYHINPHAKFWDGSPVTAQDVKASLEAVSQRGIMAMRSYLADIDHIQVIDDKTVKFYFKTKDNREIGVLVGQMPIWQKASIDASFDKVSLTPLMGSGAYRLGKIEPGRSVTYVRDPNYWGAKPEAGVMANVGRYNFDTIKFVYYQNPEVAFEGFKAGQYQFRTENKARTWATGYDFPAVKAGLVIKEAAENYNPVPMQGIVMNLRRPLFADIRVREALTLAYDFEWLNKTMFYGQYERLQSYFHHSELAATGTPSAAELAVLQPWLASFDPIYRQAVLADWRAPVSNGGGFNRANLLKARQLLLDAGFFYRDMHLYQPNGQPAQVEFLSADEKNAREILPFLRNLERLGFTTTLRQVDMPQYLERKRKFDYDLIVDVFGQSLSPGAEQVYMWGSQAADEIGNQNTAGIKNPAIDAVIDKLIRADNRDDIVLYTHVLDRLLRAGYYIVPMYGKRADNLAYWQQYQHAALPSNGVSLDYWWVDQAKQTTVQQYLAR</sequence>
<evidence type="ECO:0000256" key="1">
    <source>
        <dbReference type="ARBA" id="ARBA00022729"/>
    </source>
</evidence>
<dbReference type="EMBL" id="LZMZ01000027">
    <property type="protein sequence ID" value="OBX76778.1"/>
    <property type="molecule type" value="Genomic_DNA"/>
</dbReference>
<dbReference type="GO" id="GO:1904680">
    <property type="term" value="F:peptide transmembrane transporter activity"/>
    <property type="evidence" value="ECO:0007669"/>
    <property type="project" value="TreeGrafter"/>
</dbReference>
<feature type="domain" description="Solute-binding protein family 5" evidence="2">
    <location>
        <begin position="110"/>
        <end position="524"/>
    </location>
</feature>
<dbReference type="InterPro" id="IPR030678">
    <property type="entry name" value="Peptide/Ni-bd"/>
</dbReference>
<dbReference type="Proteomes" id="UP000092508">
    <property type="component" value="Unassembled WGS sequence"/>
</dbReference>
<evidence type="ECO:0000313" key="4">
    <source>
        <dbReference type="Proteomes" id="UP000092508"/>
    </source>
</evidence>
<dbReference type="PIRSF" id="PIRSF002741">
    <property type="entry name" value="MppA"/>
    <property type="match status" value="1"/>
</dbReference>
<accession>A0A1B8QB87</accession>
<dbReference type="PANTHER" id="PTHR30290">
    <property type="entry name" value="PERIPLASMIC BINDING COMPONENT OF ABC TRANSPORTER"/>
    <property type="match status" value="1"/>
</dbReference>
<reference evidence="3 4" key="1">
    <citation type="submission" date="2016-06" db="EMBL/GenBank/DDBJ databases">
        <title>Draft genome of Moraxella atlantae CCUG 66109.</title>
        <authorList>
            <person name="Salva-Serra F."/>
            <person name="Engstrom-Jakobsson H."/>
            <person name="Thorell K."/>
            <person name="Gonzales-Siles L."/>
            <person name="Karlsson R."/>
            <person name="Boulund F."/>
            <person name="Engstrand L."/>
            <person name="Kristiansson E."/>
            <person name="Moore E."/>
        </authorList>
    </citation>
    <scope>NUCLEOTIDE SEQUENCE [LARGE SCALE GENOMIC DNA]</scope>
    <source>
        <strain evidence="3 4">CCUG 66109</strain>
    </source>
</reference>
<organism evidence="3 4">
    <name type="scientific">Faucicola atlantae</name>
    <dbReference type="NCBI Taxonomy" id="34059"/>
    <lineage>
        <taxon>Bacteria</taxon>
        <taxon>Pseudomonadati</taxon>
        <taxon>Pseudomonadota</taxon>
        <taxon>Gammaproteobacteria</taxon>
        <taxon>Moraxellales</taxon>
        <taxon>Moraxellaceae</taxon>
        <taxon>Faucicola</taxon>
    </lineage>
</organism>
<dbReference type="STRING" id="34059.A9308_07555"/>
<dbReference type="CDD" id="cd08497">
    <property type="entry name" value="MbnE-like"/>
    <property type="match status" value="1"/>
</dbReference>
<evidence type="ECO:0000259" key="2">
    <source>
        <dbReference type="Pfam" id="PF00496"/>
    </source>
</evidence>
<dbReference type="PANTHER" id="PTHR30290:SF64">
    <property type="entry name" value="ABC TRANSPORTER PERIPLASMIC BINDING PROTEIN"/>
    <property type="match status" value="1"/>
</dbReference>
<dbReference type="InterPro" id="IPR000914">
    <property type="entry name" value="SBP_5_dom"/>
</dbReference>
<evidence type="ECO:0000313" key="3">
    <source>
        <dbReference type="EMBL" id="OBX76778.1"/>
    </source>
</evidence>
<dbReference type="AlphaFoldDB" id="A0A1B8QB87"/>
<name>A0A1B8QB87_9GAMM</name>
<gene>
    <name evidence="3" type="ORF">A9308_07555</name>
</gene>
<dbReference type="GO" id="GO:0043190">
    <property type="term" value="C:ATP-binding cassette (ABC) transporter complex"/>
    <property type="evidence" value="ECO:0007669"/>
    <property type="project" value="InterPro"/>
</dbReference>
<dbReference type="InterPro" id="IPR039424">
    <property type="entry name" value="SBP_5"/>
</dbReference>
<keyword evidence="1" id="KW-0732">Signal</keyword>
<proteinExistence type="predicted"/>
<comment type="caution">
    <text evidence="3">The sequence shown here is derived from an EMBL/GenBank/DDBJ whole genome shotgun (WGS) entry which is preliminary data.</text>
</comment>
<dbReference type="Gene3D" id="3.10.105.10">
    <property type="entry name" value="Dipeptide-binding Protein, Domain 3"/>
    <property type="match status" value="1"/>
</dbReference>
<dbReference type="OrthoDB" id="9803988at2"/>
<dbReference type="GO" id="GO:0042884">
    <property type="term" value="P:microcin transport"/>
    <property type="evidence" value="ECO:0007669"/>
    <property type="project" value="TreeGrafter"/>
</dbReference>
<dbReference type="Gene3D" id="3.40.190.10">
    <property type="entry name" value="Periplasmic binding protein-like II"/>
    <property type="match status" value="1"/>
</dbReference>
<dbReference type="SUPFAM" id="SSF53850">
    <property type="entry name" value="Periplasmic binding protein-like II"/>
    <property type="match status" value="1"/>
</dbReference>
<dbReference type="GO" id="GO:0015833">
    <property type="term" value="P:peptide transport"/>
    <property type="evidence" value="ECO:0007669"/>
    <property type="project" value="TreeGrafter"/>
</dbReference>
<dbReference type="Pfam" id="PF00496">
    <property type="entry name" value="SBP_bac_5"/>
    <property type="match status" value="1"/>
</dbReference>
<protein>
    <submittedName>
        <fullName evidence="3">Peptide transporter</fullName>
    </submittedName>
</protein>
<dbReference type="GO" id="GO:0030288">
    <property type="term" value="C:outer membrane-bounded periplasmic space"/>
    <property type="evidence" value="ECO:0007669"/>
    <property type="project" value="TreeGrafter"/>
</dbReference>